<evidence type="ECO:0000256" key="9">
    <source>
        <dbReference type="ARBA" id="ARBA00023209"/>
    </source>
</evidence>
<name>A0A7W7HTE0_9ACTN</name>
<keyword evidence="10" id="KW-1208">Phospholipid metabolism</keyword>
<dbReference type="PIRSF" id="PIRSF000847">
    <property type="entry name" value="Phos_ph_gly_syn"/>
    <property type="match status" value="1"/>
</dbReference>
<evidence type="ECO:0000256" key="2">
    <source>
        <dbReference type="ARBA" id="ARBA00010441"/>
    </source>
</evidence>
<dbReference type="PROSITE" id="PS00379">
    <property type="entry name" value="CDP_ALCOHOL_P_TRANSF"/>
    <property type="match status" value="1"/>
</dbReference>
<sequence>MTDEPVPVAGPRPVSLYNPANLLTAVRIVLVPVFVVIVIMSGMTEPGWRMAACLTFCVASATDFADGWIARRYELVTSFGKVADPIADKTLTGSALILLSAYDMLPWWVTIVILVREWGVTALRFWVIRYGIIPASRGGKLKTALQTAAIAWLLWPVPEPFDVIGTGLMVAALIVTVVTGVDYVLQALRMRGRP</sequence>
<dbReference type="UniPathway" id="UPA00085"/>
<dbReference type="AlphaFoldDB" id="A0A7W7HTE0"/>
<evidence type="ECO:0000256" key="10">
    <source>
        <dbReference type="ARBA" id="ARBA00023264"/>
    </source>
</evidence>
<keyword evidence="9" id="KW-0594">Phospholipid biosynthesis</keyword>
<dbReference type="GO" id="GO:0008444">
    <property type="term" value="F:CDP-diacylglycerol-glycerol-3-phosphate 3-phosphatidyltransferase activity"/>
    <property type="evidence" value="ECO:0007669"/>
    <property type="project" value="UniProtKB-UniRule"/>
</dbReference>
<accession>A0A7W7HTE0</accession>
<keyword evidence="3" id="KW-0444">Lipid biosynthesis</keyword>
<dbReference type="EC" id="2.7.8.5" evidence="11"/>
<dbReference type="InterPro" id="IPR048254">
    <property type="entry name" value="CDP_ALCOHOL_P_TRANSF_CS"/>
</dbReference>
<evidence type="ECO:0000256" key="1">
    <source>
        <dbReference type="ARBA" id="ARBA00004141"/>
    </source>
</evidence>
<protein>
    <recommendedName>
        <fullName evidence="11">CDP-diacylglycerol--glycerol-3-phosphate 3-phosphatidyltransferase</fullName>
        <ecNumber evidence="11">2.7.8.5</ecNumber>
    </recommendedName>
</protein>
<evidence type="ECO:0000256" key="13">
    <source>
        <dbReference type="SAM" id="Phobius"/>
    </source>
</evidence>
<evidence type="ECO:0000256" key="8">
    <source>
        <dbReference type="ARBA" id="ARBA00023136"/>
    </source>
</evidence>
<evidence type="ECO:0000256" key="6">
    <source>
        <dbReference type="ARBA" id="ARBA00022989"/>
    </source>
</evidence>
<comment type="similarity">
    <text evidence="2 12">Belongs to the CDP-alcohol phosphatidyltransferase class-I family.</text>
</comment>
<keyword evidence="15" id="KW-1185">Reference proteome</keyword>
<gene>
    <name evidence="14" type="ORF">BJ971_001008</name>
</gene>
<dbReference type="Gene3D" id="1.20.120.1760">
    <property type="match status" value="1"/>
</dbReference>
<evidence type="ECO:0000313" key="15">
    <source>
        <dbReference type="Proteomes" id="UP000578112"/>
    </source>
</evidence>
<dbReference type="InterPro" id="IPR000462">
    <property type="entry name" value="CDP-OH_P_trans"/>
</dbReference>
<keyword evidence="8 13" id="KW-0472">Membrane</keyword>
<comment type="subcellular location">
    <subcellularLocation>
        <location evidence="1">Membrane</location>
        <topology evidence="1">Multi-pass membrane protein</topology>
    </subcellularLocation>
</comment>
<evidence type="ECO:0000256" key="3">
    <source>
        <dbReference type="ARBA" id="ARBA00022516"/>
    </source>
</evidence>
<dbReference type="InterPro" id="IPR043130">
    <property type="entry name" value="CDP-OH_PTrfase_TM_dom"/>
</dbReference>
<evidence type="ECO:0000256" key="11">
    <source>
        <dbReference type="NCBIfam" id="TIGR00560"/>
    </source>
</evidence>
<evidence type="ECO:0000256" key="12">
    <source>
        <dbReference type="RuleBase" id="RU003750"/>
    </source>
</evidence>
<dbReference type="Pfam" id="PF01066">
    <property type="entry name" value="CDP-OH_P_transf"/>
    <property type="match status" value="1"/>
</dbReference>
<dbReference type="Proteomes" id="UP000578112">
    <property type="component" value="Unassembled WGS sequence"/>
</dbReference>
<feature type="transmembrane region" description="Helical" evidence="13">
    <location>
        <begin position="163"/>
        <end position="185"/>
    </location>
</feature>
<feature type="transmembrane region" description="Helical" evidence="13">
    <location>
        <begin position="20"/>
        <end position="39"/>
    </location>
</feature>
<dbReference type="PANTHER" id="PTHR14269">
    <property type="entry name" value="CDP-DIACYLGLYCEROL--GLYCEROL-3-PHOSPHATE 3-PHOSPHATIDYLTRANSFERASE-RELATED"/>
    <property type="match status" value="1"/>
</dbReference>
<dbReference type="GO" id="GO:0046474">
    <property type="term" value="P:glycerophospholipid biosynthetic process"/>
    <property type="evidence" value="ECO:0007669"/>
    <property type="project" value="TreeGrafter"/>
</dbReference>
<keyword evidence="5 13" id="KW-0812">Transmembrane</keyword>
<keyword evidence="4 12" id="KW-0808">Transferase</keyword>
<evidence type="ECO:0000313" key="14">
    <source>
        <dbReference type="EMBL" id="MBB4760452.1"/>
    </source>
</evidence>
<evidence type="ECO:0000256" key="7">
    <source>
        <dbReference type="ARBA" id="ARBA00023098"/>
    </source>
</evidence>
<keyword evidence="6 13" id="KW-1133">Transmembrane helix</keyword>
<dbReference type="RefSeq" id="WP_184990261.1">
    <property type="nucleotide sequence ID" value="NZ_BOMK01000038.1"/>
</dbReference>
<dbReference type="InterPro" id="IPR004570">
    <property type="entry name" value="Phosphatidylglycerol_P_synth"/>
</dbReference>
<keyword evidence="7" id="KW-0443">Lipid metabolism</keyword>
<dbReference type="EMBL" id="JACHNH010000001">
    <property type="protein sequence ID" value="MBB4760452.1"/>
    <property type="molecule type" value="Genomic_DNA"/>
</dbReference>
<reference evidence="14 15" key="1">
    <citation type="submission" date="2020-08" db="EMBL/GenBank/DDBJ databases">
        <title>Sequencing the genomes of 1000 actinobacteria strains.</title>
        <authorList>
            <person name="Klenk H.-P."/>
        </authorList>
    </citation>
    <scope>NUCLEOTIDE SEQUENCE [LARGE SCALE GENOMIC DNA]</scope>
    <source>
        <strain evidence="14 15">DSM 43149</strain>
    </source>
</reference>
<dbReference type="GO" id="GO:0016020">
    <property type="term" value="C:membrane"/>
    <property type="evidence" value="ECO:0007669"/>
    <property type="project" value="UniProtKB-SubCell"/>
</dbReference>
<dbReference type="NCBIfam" id="TIGR00560">
    <property type="entry name" value="pgsA"/>
    <property type="match status" value="1"/>
</dbReference>
<evidence type="ECO:0000256" key="4">
    <source>
        <dbReference type="ARBA" id="ARBA00022679"/>
    </source>
</evidence>
<dbReference type="PANTHER" id="PTHR14269:SF52">
    <property type="entry name" value="PHOSPHATIDYLGLYCEROPHOSPHATE SYNTHASE-RELATED"/>
    <property type="match status" value="1"/>
</dbReference>
<organism evidence="14 15">
    <name type="scientific">Actinoplanes digitatis</name>
    <dbReference type="NCBI Taxonomy" id="1868"/>
    <lineage>
        <taxon>Bacteria</taxon>
        <taxon>Bacillati</taxon>
        <taxon>Actinomycetota</taxon>
        <taxon>Actinomycetes</taxon>
        <taxon>Micromonosporales</taxon>
        <taxon>Micromonosporaceae</taxon>
        <taxon>Actinoplanes</taxon>
    </lineage>
</organism>
<dbReference type="InterPro" id="IPR050324">
    <property type="entry name" value="CDP-alcohol_PTase-I"/>
</dbReference>
<evidence type="ECO:0000256" key="5">
    <source>
        <dbReference type="ARBA" id="ARBA00022692"/>
    </source>
</evidence>
<proteinExistence type="inferred from homology"/>
<comment type="caution">
    <text evidence="14">The sequence shown here is derived from an EMBL/GenBank/DDBJ whole genome shotgun (WGS) entry which is preliminary data.</text>
</comment>